<dbReference type="Gene3D" id="1.10.10.10">
    <property type="entry name" value="Winged helix-like DNA-binding domain superfamily/Winged helix DNA-binding domain"/>
    <property type="match status" value="1"/>
</dbReference>
<dbReference type="GO" id="GO:0003700">
    <property type="term" value="F:DNA-binding transcription factor activity"/>
    <property type="evidence" value="ECO:0007669"/>
    <property type="project" value="InterPro"/>
</dbReference>
<proteinExistence type="inferred from homology"/>
<reference evidence="6" key="1">
    <citation type="submission" date="2009-10" db="EMBL/GenBank/DDBJ databases">
        <authorList>
            <person name="Weinstock G."/>
            <person name="Sodergren E."/>
            <person name="Clifton S."/>
            <person name="Fulton L."/>
            <person name="Fulton B."/>
            <person name="Courtney L."/>
            <person name="Fronick C."/>
            <person name="Harrison M."/>
            <person name="Strong C."/>
            <person name="Farmer C."/>
            <person name="Delahaunty K."/>
            <person name="Markovic C."/>
            <person name="Hall O."/>
            <person name="Minx P."/>
            <person name="Tomlinson C."/>
            <person name="Mitreva M."/>
            <person name="Nelson J."/>
            <person name="Hou S."/>
            <person name="Wollam A."/>
            <person name="Pepin K.H."/>
            <person name="Johnson M."/>
            <person name="Bhonagiri V."/>
            <person name="Nash W.E."/>
            <person name="Warren W."/>
            <person name="Chinwalla A."/>
            <person name="Mardis E.R."/>
            <person name="Wilson R.K."/>
        </authorList>
    </citation>
    <scope>NUCLEOTIDE SEQUENCE [LARGE SCALE GENOMIC DNA]</scope>
    <source>
        <strain evidence="6">ATCC 700122</strain>
    </source>
</reference>
<keyword evidence="4" id="KW-0804">Transcription</keyword>
<dbReference type="GO" id="GO:0032993">
    <property type="term" value="C:protein-DNA complex"/>
    <property type="evidence" value="ECO:0007669"/>
    <property type="project" value="TreeGrafter"/>
</dbReference>
<name>D0WID8_SLAES</name>
<dbReference type="STRING" id="649764.HMPREF0762_01612"/>
<evidence type="ECO:0000256" key="3">
    <source>
        <dbReference type="ARBA" id="ARBA00023125"/>
    </source>
</evidence>
<dbReference type="GO" id="GO:0003677">
    <property type="term" value="F:DNA binding"/>
    <property type="evidence" value="ECO:0007669"/>
    <property type="project" value="UniProtKB-KW"/>
</dbReference>
<accession>D0WID8</accession>
<dbReference type="InterPro" id="IPR000847">
    <property type="entry name" value="LysR_HTH_N"/>
</dbReference>
<dbReference type="HOGENOM" id="CLU_902838_0_0_11"/>
<feature type="domain" description="HTH lysR-type" evidence="5">
    <location>
        <begin position="1"/>
        <end position="58"/>
    </location>
</feature>
<evidence type="ECO:0000313" key="6">
    <source>
        <dbReference type="EMBL" id="EEZ60804.1"/>
    </source>
</evidence>
<organism evidence="6 7">
    <name type="scientific">Slackia exigua (strain ATCC 700122 / DSM 15923 / CIP 105133 / JCM 11022 / KCTC 5966 / S-7)</name>
    <dbReference type="NCBI Taxonomy" id="649764"/>
    <lineage>
        <taxon>Bacteria</taxon>
        <taxon>Bacillati</taxon>
        <taxon>Actinomycetota</taxon>
        <taxon>Coriobacteriia</taxon>
        <taxon>Eggerthellales</taxon>
        <taxon>Eggerthellaceae</taxon>
        <taxon>Slackia</taxon>
    </lineage>
</organism>
<dbReference type="Proteomes" id="UP000006001">
    <property type="component" value="Unassembled WGS sequence"/>
</dbReference>
<dbReference type="RefSeq" id="WP_006362874.1">
    <property type="nucleotide sequence ID" value="NZ_GG700631.1"/>
</dbReference>
<evidence type="ECO:0000256" key="2">
    <source>
        <dbReference type="ARBA" id="ARBA00023015"/>
    </source>
</evidence>
<dbReference type="SUPFAM" id="SSF46785">
    <property type="entry name" value="Winged helix' DNA-binding domain"/>
    <property type="match status" value="1"/>
</dbReference>
<comment type="caution">
    <text evidence="6">The sequence shown here is derived from an EMBL/GenBank/DDBJ whole genome shotgun (WGS) entry which is preliminary data.</text>
</comment>
<dbReference type="GeneID" id="85008278"/>
<dbReference type="OrthoDB" id="3176554at2"/>
<keyword evidence="7" id="KW-1185">Reference proteome</keyword>
<evidence type="ECO:0000259" key="5">
    <source>
        <dbReference type="PROSITE" id="PS50931"/>
    </source>
</evidence>
<comment type="similarity">
    <text evidence="1">Belongs to the LysR transcriptional regulatory family.</text>
</comment>
<dbReference type="InterPro" id="IPR036388">
    <property type="entry name" value="WH-like_DNA-bd_sf"/>
</dbReference>
<dbReference type="EMBL" id="ACUX02000016">
    <property type="protein sequence ID" value="EEZ60804.1"/>
    <property type="molecule type" value="Genomic_DNA"/>
</dbReference>
<evidence type="ECO:0000313" key="7">
    <source>
        <dbReference type="Proteomes" id="UP000006001"/>
    </source>
</evidence>
<dbReference type="Pfam" id="PF00126">
    <property type="entry name" value="HTH_1"/>
    <property type="match status" value="1"/>
</dbReference>
<dbReference type="PANTHER" id="PTHR30346:SF28">
    <property type="entry name" value="HTH-TYPE TRANSCRIPTIONAL REGULATOR CYNR"/>
    <property type="match status" value="1"/>
</dbReference>
<evidence type="ECO:0000256" key="1">
    <source>
        <dbReference type="ARBA" id="ARBA00009437"/>
    </source>
</evidence>
<keyword evidence="3" id="KW-0238">DNA-binding</keyword>
<dbReference type="PROSITE" id="PS50931">
    <property type="entry name" value="HTH_LYSR"/>
    <property type="match status" value="1"/>
</dbReference>
<evidence type="ECO:0000256" key="4">
    <source>
        <dbReference type="ARBA" id="ARBA00023163"/>
    </source>
</evidence>
<protein>
    <submittedName>
        <fullName evidence="6">Transcriptional regulator, LysR family</fullName>
    </submittedName>
</protein>
<gene>
    <name evidence="6" type="ORF">HMPREF0762_01612</name>
</gene>
<sequence>MNTQHLEEFLILARELNCTIAAQQAFVARATLIEHMGELESELGCRLFARNEGRYRLTPIGRRFVRTASGMLENVKTVCDEYRDLAGNFLSVRIAATNLPWLETLVHRARKALAAENPRIVIEITPMPGASSTLEALSDDDNDIVVCGRKHWDGDVTSESIPCGFDGFKISEETIELWVTEGNPLFERACIRARDLDGCTILLPPDIYAGYVRDGVADRFAERGAHVTLRSMPPGDHFDYFANGFDADVRVVPTTLKPRFGLDRREECRTFNLVDLPFVTDFYAIYRSALLNDPLARKLVETMRSLAQEDDRKRRARASA</sequence>
<dbReference type="eggNOG" id="COG0583">
    <property type="taxonomic scope" value="Bacteria"/>
</dbReference>
<dbReference type="AlphaFoldDB" id="D0WID8"/>
<dbReference type="InterPro" id="IPR036390">
    <property type="entry name" value="WH_DNA-bd_sf"/>
</dbReference>
<dbReference type="PANTHER" id="PTHR30346">
    <property type="entry name" value="TRANSCRIPTIONAL DUAL REGULATOR HCAR-RELATED"/>
    <property type="match status" value="1"/>
</dbReference>
<dbReference type="SUPFAM" id="SSF53850">
    <property type="entry name" value="Periplasmic binding protein-like II"/>
    <property type="match status" value="1"/>
</dbReference>
<keyword evidence="2" id="KW-0805">Transcription regulation</keyword>